<evidence type="ECO:0000256" key="1">
    <source>
        <dbReference type="SAM" id="MobiDB-lite"/>
    </source>
</evidence>
<dbReference type="EMBL" id="FTPU01000038">
    <property type="protein sequence ID" value="SIT98022.1"/>
    <property type="molecule type" value="Genomic_DNA"/>
</dbReference>
<feature type="region of interest" description="Disordered" evidence="1">
    <location>
        <begin position="1"/>
        <end position="42"/>
    </location>
</feature>
<organism evidence="2 3">
    <name type="scientific">Epilithonimonas bovis DSM 19482</name>
    <dbReference type="NCBI Taxonomy" id="1121284"/>
    <lineage>
        <taxon>Bacteria</taxon>
        <taxon>Pseudomonadati</taxon>
        <taxon>Bacteroidota</taxon>
        <taxon>Flavobacteriia</taxon>
        <taxon>Flavobacteriales</taxon>
        <taxon>Weeksellaceae</taxon>
        <taxon>Chryseobacterium group</taxon>
        <taxon>Epilithonimonas</taxon>
    </lineage>
</organism>
<evidence type="ECO:0000313" key="2">
    <source>
        <dbReference type="EMBL" id="SIT98022.1"/>
    </source>
</evidence>
<proteinExistence type="predicted"/>
<dbReference type="RefSeq" id="WP_262488158.1">
    <property type="nucleotide sequence ID" value="NZ_FTPU01000038.1"/>
</dbReference>
<dbReference type="Proteomes" id="UP000187261">
    <property type="component" value="Unassembled WGS sequence"/>
</dbReference>
<gene>
    <name evidence="2" type="ORF">SAMN05660493_02753</name>
</gene>
<accession>A0A1U7Q0M0</accession>
<evidence type="ECO:0000313" key="3">
    <source>
        <dbReference type="Proteomes" id="UP000187261"/>
    </source>
</evidence>
<sequence>MSKEKETKKKSDKTLPAKSLKEKRQDKQNKRKDRDNESRNAT</sequence>
<dbReference type="AlphaFoldDB" id="A0A1U7Q0M0"/>
<reference evidence="3" key="1">
    <citation type="submission" date="2016-10" db="EMBL/GenBank/DDBJ databases">
        <authorList>
            <person name="Varghese N."/>
            <person name="Submissions S."/>
        </authorList>
    </citation>
    <scope>NUCLEOTIDE SEQUENCE [LARGE SCALE GENOMIC DNA]</scope>
    <source>
        <strain evidence="3">DSM 19482</strain>
    </source>
</reference>
<keyword evidence="3" id="KW-1185">Reference proteome</keyword>
<name>A0A1U7Q0M0_9FLAO</name>
<protein>
    <submittedName>
        <fullName evidence="2">Uncharacterized protein</fullName>
    </submittedName>
</protein>